<dbReference type="Proteomes" id="UP000305067">
    <property type="component" value="Unassembled WGS sequence"/>
</dbReference>
<reference evidence="1 2" key="1">
    <citation type="journal article" date="2019" name="Nat. Ecol. Evol.">
        <title>Megaphylogeny resolves global patterns of mushroom evolution.</title>
        <authorList>
            <person name="Varga T."/>
            <person name="Krizsan K."/>
            <person name="Foldi C."/>
            <person name="Dima B."/>
            <person name="Sanchez-Garcia M."/>
            <person name="Sanchez-Ramirez S."/>
            <person name="Szollosi G.J."/>
            <person name="Szarkandi J.G."/>
            <person name="Papp V."/>
            <person name="Albert L."/>
            <person name="Andreopoulos W."/>
            <person name="Angelini C."/>
            <person name="Antonin V."/>
            <person name="Barry K.W."/>
            <person name="Bougher N.L."/>
            <person name="Buchanan P."/>
            <person name="Buyck B."/>
            <person name="Bense V."/>
            <person name="Catcheside P."/>
            <person name="Chovatia M."/>
            <person name="Cooper J."/>
            <person name="Damon W."/>
            <person name="Desjardin D."/>
            <person name="Finy P."/>
            <person name="Geml J."/>
            <person name="Haridas S."/>
            <person name="Hughes K."/>
            <person name="Justo A."/>
            <person name="Karasinski D."/>
            <person name="Kautmanova I."/>
            <person name="Kiss B."/>
            <person name="Kocsube S."/>
            <person name="Kotiranta H."/>
            <person name="LaButti K.M."/>
            <person name="Lechner B.E."/>
            <person name="Liimatainen K."/>
            <person name="Lipzen A."/>
            <person name="Lukacs Z."/>
            <person name="Mihaltcheva S."/>
            <person name="Morgado L.N."/>
            <person name="Niskanen T."/>
            <person name="Noordeloos M.E."/>
            <person name="Ohm R.A."/>
            <person name="Ortiz-Santana B."/>
            <person name="Ovrebo C."/>
            <person name="Racz N."/>
            <person name="Riley R."/>
            <person name="Savchenko A."/>
            <person name="Shiryaev A."/>
            <person name="Soop K."/>
            <person name="Spirin V."/>
            <person name="Szebenyi C."/>
            <person name="Tomsovsky M."/>
            <person name="Tulloss R.E."/>
            <person name="Uehling J."/>
            <person name="Grigoriev I.V."/>
            <person name="Vagvolgyi C."/>
            <person name="Papp T."/>
            <person name="Martin F.M."/>
            <person name="Miettinen O."/>
            <person name="Hibbett D.S."/>
            <person name="Nagy L.G."/>
        </authorList>
    </citation>
    <scope>NUCLEOTIDE SEQUENCE [LARGE SCALE GENOMIC DNA]</scope>
    <source>
        <strain evidence="1 2">CBS 309.79</strain>
    </source>
</reference>
<accession>A0A5C3QJV6</accession>
<keyword evidence="2" id="KW-1185">Reference proteome</keyword>
<protein>
    <submittedName>
        <fullName evidence="1">Uncharacterized protein</fullName>
    </submittedName>
</protein>
<dbReference type="AlphaFoldDB" id="A0A5C3QJV6"/>
<sequence length="193" mass="21807">MILSAEDLGENHLADRGRLVDVLLLHESTWRPTFPLVGLTTSLYIHFRLHSPYAKYKAHLSNLRAGRQPIAMHSNFRTQSRIDCPSTQSRVDRNISIGIPDKSLWMAGNLFVTPLKPLCFLLFQLPDAAVFVLMGCRAVQPFVLPFNYFTSVVLSTVFPSTRKCPYNLRCEGDTAYILTHPALKYYTGTSFPS</sequence>
<gene>
    <name evidence="1" type="ORF">BDV98DRAFT_81183</name>
</gene>
<proteinExistence type="predicted"/>
<evidence type="ECO:0000313" key="1">
    <source>
        <dbReference type="EMBL" id="TFL01430.1"/>
    </source>
</evidence>
<name>A0A5C3QJV6_9AGAR</name>
<dbReference type="EMBL" id="ML178825">
    <property type="protein sequence ID" value="TFL01430.1"/>
    <property type="molecule type" value="Genomic_DNA"/>
</dbReference>
<evidence type="ECO:0000313" key="2">
    <source>
        <dbReference type="Proteomes" id="UP000305067"/>
    </source>
</evidence>
<organism evidence="1 2">
    <name type="scientific">Pterulicium gracile</name>
    <dbReference type="NCBI Taxonomy" id="1884261"/>
    <lineage>
        <taxon>Eukaryota</taxon>
        <taxon>Fungi</taxon>
        <taxon>Dikarya</taxon>
        <taxon>Basidiomycota</taxon>
        <taxon>Agaricomycotina</taxon>
        <taxon>Agaricomycetes</taxon>
        <taxon>Agaricomycetidae</taxon>
        <taxon>Agaricales</taxon>
        <taxon>Pleurotineae</taxon>
        <taxon>Pterulaceae</taxon>
        <taxon>Pterulicium</taxon>
    </lineage>
</organism>